<feature type="domain" description="RCK C-terminal" evidence="8">
    <location>
        <begin position="141"/>
        <end position="224"/>
    </location>
</feature>
<dbReference type="PROSITE" id="PS51202">
    <property type="entry name" value="RCK_C"/>
    <property type="match status" value="2"/>
</dbReference>
<evidence type="ECO:0000259" key="8">
    <source>
        <dbReference type="PROSITE" id="PS51202"/>
    </source>
</evidence>
<dbReference type="GO" id="GO:0015079">
    <property type="term" value="F:potassium ion transmembrane transporter activity"/>
    <property type="evidence" value="ECO:0007669"/>
    <property type="project" value="InterPro"/>
</dbReference>
<organism evidence="9 10">
    <name type="scientific">Acidaminococcus intestini</name>
    <dbReference type="NCBI Taxonomy" id="187327"/>
    <lineage>
        <taxon>Bacteria</taxon>
        <taxon>Bacillati</taxon>
        <taxon>Bacillota</taxon>
        <taxon>Negativicutes</taxon>
        <taxon>Acidaminococcales</taxon>
        <taxon>Acidaminococcaceae</taxon>
        <taxon>Acidaminococcus</taxon>
    </lineage>
</organism>
<dbReference type="Pfam" id="PF02080">
    <property type="entry name" value="TrkA_C"/>
    <property type="match status" value="2"/>
</dbReference>
<dbReference type="PANTHER" id="PTHR43833">
    <property type="entry name" value="POTASSIUM CHANNEL PROTEIN 2-RELATED-RELATED"/>
    <property type="match status" value="1"/>
</dbReference>
<dbReference type="SUPFAM" id="SSF51735">
    <property type="entry name" value="NAD(P)-binding Rossmann-fold domains"/>
    <property type="match status" value="2"/>
</dbReference>
<keyword evidence="4" id="KW-0630">Potassium</keyword>
<keyword evidence="5" id="KW-0520">NAD</keyword>
<gene>
    <name evidence="9" type="primary">trkA</name>
    <name evidence="9" type="ORF">KHX13_02065</name>
</gene>
<dbReference type="Gene3D" id="3.40.50.720">
    <property type="entry name" value="NAD(P)-binding Rossmann-like Domain"/>
    <property type="match status" value="2"/>
</dbReference>
<dbReference type="InterPro" id="IPR036291">
    <property type="entry name" value="NAD(P)-bd_dom_sf"/>
</dbReference>
<dbReference type="Pfam" id="PF02254">
    <property type="entry name" value="TrkA_N"/>
    <property type="match status" value="2"/>
</dbReference>
<feature type="domain" description="RCK C-terminal" evidence="8">
    <location>
        <begin position="372"/>
        <end position="452"/>
    </location>
</feature>
<evidence type="ECO:0000256" key="5">
    <source>
        <dbReference type="ARBA" id="ARBA00023027"/>
    </source>
</evidence>
<keyword evidence="2" id="KW-0813">Transport</keyword>
<comment type="caution">
    <text evidence="9">The sequence shown here is derived from an EMBL/GenBank/DDBJ whole genome shotgun (WGS) entry which is preliminary data.</text>
</comment>
<dbReference type="InterPro" id="IPR006036">
    <property type="entry name" value="K_uptake_TrkA"/>
</dbReference>
<evidence type="ECO:0000256" key="2">
    <source>
        <dbReference type="ARBA" id="ARBA00022448"/>
    </source>
</evidence>
<reference evidence="9" key="1">
    <citation type="submission" date="2021-02" db="EMBL/GenBank/DDBJ databases">
        <title>Infant gut strain persistence is associated with maternal origin, phylogeny, and functional potential including surface adhesion and iron acquisition.</title>
        <authorList>
            <person name="Lou Y.C."/>
        </authorList>
    </citation>
    <scope>NUCLEOTIDE SEQUENCE</scope>
    <source>
        <strain evidence="9">L3_106_000M1_dasL3_106_000M1_concoct_15</strain>
    </source>
</reference>
<dbReference type="InterPro" id="IPR006037">
    <property type="entry name" value="RCK_C"/>
</dbReference>
<dbReference type="NCBIfam" id="NF007039">
    <property type="entry name" value="PRK09496.3-2"/>
    <property type="match status" value="1"/>
</dbReference>
<keyword evidence="6" id="KW-0406">Ion transport</keyword>
<evidence type="ECO:0000313" key="9">
    <source>
        <dbReference type="EMBL" id="MBS5519113.1"/>
    </source>
</evidence>
<dbReference type="PRINTS" id="PR00335">
    <property type="entry name" value="KUPTAKETRKA"/>
</dbReference>
<dbReference type="Proteomes" id="UP000754226">
    <property type="component" value="Unassembled WGS sequence"/>
</dbReference>
<dbReference type="AlphaFoldDB" id="A0A943I4U0"/>
<name>A0A943I4U0_9FIRM</name>
<evidence type="ECO:0000256" key="4">
    <source>
        <dbReference type="ARBA" id="ARBA00022958"/>
    </source>
</evidence>
<dbReference type="GO" id="GO:0005886">
    <property type="term" value="C:plasma membrane"/>
    <property type="evidence" value="ECO:0007669"/>
    <property type="project" value="InterPro"/>
</dbReference>
<evidence type="ECO:0000256" key="3">
    <source>
        <dbReference type="ARBA" id="ARBA00022538"/>
    </source>
</evidence>
<proteinExistence type="predicted"/>
<accession>A0A943I4U0</accession>
<feature type="domain" description="RCK N-terminal" evidence="7">
    <location>
        <begin position="1"/>
        <end position="118"/>
    </location>
</feature>
<sequence length="452" mass="50200">MQIIVVGCGKVGRNIVTQLIKENNNVTVIDTNADLIHHISTNYDVMGIVGNGSSFNVLRQADLKHADMLIAVTESDEVNLLTCVIAKLNNSGCHTIARVRSPHYSEESHFLQKGLNLSMTINPELEAAKEITRLLNFPTAIDIFSFAKDRIDMLRFRVPQRSMLIGISLKQLAQLTTNNLLICIIERNSEIIVPNGDTVIMSGDILTIMAMPSDVEEFFRKIGVKTNKAENVMIVGGGATSYYLAKLLSSRDIRVTIIEKDMKRCEELVDALPNVTVDCGDGTDRQLLDEEHLENMDGFVACTGIDEVNAILSLYVMNRVKKKVVTKLNHVDFGELLDNLHLDSVINPKEITAQKIVQYVRAAGNSMESNVETLYRLMNGRVEAMEFFIDKDSLVTGQKLVDMKIKDGVIIAGILRSGKLIIPGGQDEFRIGDTVIVVTTHIGFHDIYNILK</sequence>
<dbReference type="NCBIfam" id="NF007031">
    <property type="entry name" value="PRK09496.1-2"/>
    <property type="match status" value="1"/>
</dbReference>
<dbReference type="InterPro" id="IPR036721">
    <property type="entry name" value="RCK_C_sf"/>
</dbReference>
<dbReference type="InterPro" id="IPR050721">
    <property type="entry name" value="Trk_Ktr_HKT_K-transport"/>
</dbReference>
<feature type="domain" description="RCK N-terminal" evidence="7">
    <location>
        <begin position="229"/>
        <end position="346"/>
    </location>
</feature>
<keyword evidence="3" id="KW-0633">Potassium transport</keyword>
<evidence type="ECO:0000256" key="1">
    <source>
        <dbReference type="ARBA" id="ARBA00017378"/>
    </source>
</evidence>
<dbReference type="PANTHER" id="PTHR43833:SF5">
    <property type="entry name" value="TRK SYSTEM POTASSIUM UPTAKE PROTEIN TRKA"/>
    <property type="match status" value="1"/>
</dbReference>
<protein>
    <recommendedName>
        <fullName evidence="1">Trk system potassium uptake protein TrkA</fullName>
    </recommendedName>
</protein>
<dbReference type="SUPFAM" id="SSF116726">
    <property type="entry name" value="TrkA C-terminal domain-like"/>
    <property type="match status" value="2"/>
</dbReference>
<dbReference type="Gene3D" id="3.30.70.1450">
    <property type="entry name" value="Regulator of K+ conductance, C-terminal domain"/>
    <property type="match status" value="2"/>
</dbReference>
<dbReference type="PROSITE" id="PS51201">
    <property type="entry name" value="RCK_N"/>
    <property type="match status" value="2"/>
</dbReference>
<evidence type="ECO:0000313" key="10">
    <source>
        <dbReference type="Proteomes" id="UP000754226"/>
    </source>
</evidence>
<dbReference type="InterPro" id="IPR003148">
    <property type="entry name" value="RCK_N"/>
</dbReference>
<dbReference type="EMBL" id="JAGZCZ010000002">
    <property type="protein sequence ID" value="MBS5519113.1"/>
    <property type="molecule type" value="Genomic_DNA"/>
</dbReference>
<evidence type="ECO:0000259" key="7">
    <source>
        <dbReference type="PROSITE" id="PS51201"/>
    </source>
</evidence>
<dbReference type="NCBIfam" id="NF007033">
    <property type="entry name" value="PRK09496.1-5"/>
    <property type="match status" value="1"/>
</dbReference>
<evidence type="ECO:0000256" key="6">
    <source>
        <dbReference type="ARBA" id="ARBA00023065"/>
    </source>
</evidence>